<dbReference type="OrthoDB" id="9809429at2"/>
<comment type="catalytic activity">
    <reaction evidence="8 9">
        <text>D-glyceraldehyde 3-phosphate = dihydroxyacetone phosphate</text>
        <dbReference type="Rhea" id="RHEA:18585"/>
        <dbReference type="ChEBI" id="CHEBI:57642"/>
        <dbReference type="ChEBI" id="CHEBI:59776"/>
        <dbReference type="EC" id="5.3.1.1"/>
    </reaction>
</comment>
<feature type="active site" description="Proton acceptor" evidence="8">
    <location>
        <position position="166"/>
    </location>
</feature>
<dbReference type="AlphaFoldDB" id="A0A0W0U7V9"/>
<comment type="subcellular location">
    <subcellularLocation>
        <location evidence="8 9">Cytoplasm</location>
    </subcellularLocation>
</comment>
<accession>A0A0W0U7V9</accession>
<dbReference type="UniPathway" id="UPA00109">
    <property type="reaction ID" value="UER00189"/>
</dbReference>
<comment type="pathway">
    <text evidence="1 8 9">Carbohydrate degradation; glycolysis; D-glyceraldehyde 3-phosphate from glycerone phosphate: step 1/1.</text>
</comment>
<dbReference type="EC" id="5.3.1.1" evidence="8 9"/>
<dbReference type="Pfam" id="PF00121">
    <property type="entry name" value="TIM"/>
    <property type="match status" value="1"/>
</dbReference>
<protein>
    <recommendedName>
        <fullName evidence="8 9">Triosephosphate isomerase</fullName>
        <shortName evidence="8">TIM</shortName>
        <shortName evidence="8">TPI</shortName>
        <ecNumber evidence="8 9">5.3.1.1</ecNumber>
    </recommendedName>
    <alternativeName>
        <fullName evidence="8">Triose-phosphate isomerase</fullName>
    </alternativeName>
</protein>
<comment type="similarity">
    <text evidence="3 8 9">Belongs to the triosephosphate isomerase family.</text>
</comment>
<dbReference type="CDD" id="cd00311">
    <property type="entry name" value="TIM"/>
    <property type="match status" value="1"/>
</dbReference>
<dbReference type="Proteomes" id="UP000054785">
    <property type="component" value="Unassembled WGS sequence"/>
</dbReference>
<dbReference type="PATRIC" id="fig|45065.4.peg.361"/>
<evidence type="ECO:0000313" key="11">
    <source>
        <dbReference type="Proteomes" id="UP000054785"/>
    </source>
</evidence>
<evidence type="ECO:0000256" key="5">
    <source>
        <dbReference type="ARBA" id="ARBA00022490"/>
    </source>
</evidence>
<proteinExistence type="inferred from homology"/>
<keyword evidence="7 8" id="KW-0413">Isomerase</keyword>
<keyword evidence="11" id="KW-1185">Reference proteome</keyword>
<dbReference type="GO" id="GO:0004807">
    <property type="term" value="F:triose-phosphate isomerase activity"/>
    <property type="evidence" value="ECO:0007669"/>
    <property type="project" value="UniProtKB-UniRule"/>
</dbReference>
<dbReference type="GO" id="GO:0046166">
    <property type="term" value="P:glyceraldehyde-3-phosphate biosynthetic process"/>
    <property type="evidence" value="ECO:0007669"/>
    <property type="project" value="TreeGrafter"/>
</dbReference>
<dbReference type="EMBL" id="LNYC01000006">
    <property type="protein sequence ID" value="KTD04098.1"/>
    <property type="molecule type" value="Genomic_DNA"/>
</dbReference>
<feature type="binding site" evidence="8">
    <location>
        <begin position="232"/>
        <end position="233"/>
    </location>
    <ligand>
        <name>substrate</name>
    </ligand>
</feature>
<dbReference type="PROSITE" id="PS51440">
    <property type="entry name" value="TIM_2"/>
    <property type="match status" value="1"/>
</dbReference>
<dbReference type="GO" id="GO:0006094">
    <property type="term" value="P:gluconeogenesis"/>
    <property type="evidence" value="ECO:0007669"/>
    <property type="project" value="UniProtKB-UniRule"/>
</dbReference>
<evidence type="ECO:0000256" key="8">
    <source>
        <dbReference type="HAMAP-Rule" id="MF_00147"/>
    </source>
</evidence>
<gene>
    <name evidence="10" type="primary">tpi</name>
    <name evidence="8" type="synonym">tpiA</name>
    <name evidence="10" type="ORF">Lgee_0341</name>
</gene>
<comment type="function">
    <text evidence="8">Involved in the gluconeogenesis. Catalyzes stereospecifically the conversion of dihydroxyacetone phosphate (DHAP) to D-glyceraldehyde-3-phosphate (G3P).</text>
</comment>
<dbReference type="GO" id="GO:0006096">
    <property type="term" value="P:glycolytic process"/>
    <property type="evidence" value="ECO:0007669"/>
    <property type="project" value="UniProtKB-UniRule"/>
</dbReference>
<comment type="pathway">
    <text evidence="2">Carbohydrate metabolism; erythritol degradation.</text>
</comment>
<dbReference type="PANTHER" id="PTHR21139">
    <property type="entry name" value="TRIOSEPHOSPHATE ISOMERASE"/>
    <property type="match status" value="1"/>
</dbReference>
<dbReference type="SUPFAM" id="SSF51351">
    <property type="entry name" value="Triosephosphate isomerase (TIM)"/>
    <property type="match status" value="1"/>
</dbReference>
<dbReference type="PANTHER" id="PTHR21139:SF42">
    <property type="entry name" value="TRIOSEPHOSPHATE ISOMERASE"/>
    <property type="match status" value="1"/>
</dbReference>
<dbReference type="InterPro" id="IPR013785">
    <property type="entry name" value="Aldolase_TIM"/>
</dbReference>
<evidence type="ECO:0000256" key="3">
    <source>
        <dbReference type="ARBA" id="ARBA00007422"/>
    </source>
</evidence>
<comment type="pathway">
    <text evidence="8 9">Carbohydrate biosynthesis; gluconeogenesis.</text>
</comment>
<organism evidence="10 11">
    <name type="scientific">Legionella geestiana</name>
    <dbReference type="NCBI Taxonomy" id="45065"/>
    <lineage>
        <taxon>Bacteria</taxon>
        <taxon>Pseudomonadati</taxon>
        <taxon>Pseudomonadota</taxon>
        <taxon>Gammaproteobacteria</taxon>
        <taxon>Legionellales</taxon>
        <taxon>Legionellaceae</taxon>
        <taxon>Legionella</taxon>
    </lineage>
</organism>
<evidence type="ECO:0000256" key="6">
    <source>
        <dbReference type="ARBA" id="ARBA00023152"/>
    </source>
</evidence>
<dbReference type="InterPro" id="IPR000652">
    <property type="entry name" value="Triosephosphate_isomerase"/>
</dbReference>
<feature type="binding site" evidence="8">
    <location>
        <begin position="9"/>
        <end position="11"/>
    </location>
    <ligand>
        <name>substrate</name>
    </ligand>
</feature>
<keyword evidence="6 8" id="KW-0324">Glycolysis</keyword>
<dbReference type="Gene3D" id="3.20.20.70">
    <property type="entry name" value="Aldolase class I"/>
    <property type="match status" value="1"/>
</dbReference>
<dbReference type="InterPro" id="IPR035990">
    <property type="entry name" value="TIM_sf"/>
</dbReference>
<dbReference type="InterPro" id="IPR022896">
    <property type="entry name" value="TrioseP_Isoase_bac/euk"/>
</dbReference>
<comment type="caution">
    <text evidence="10">The sequence shown here is derived from an EMBL/GenBank/DDBJ whole genome shotgun (WGS) entry which is preliminary data.</text>
</comment>
<dbReference type="NCBIfam" id="TIGR00419">
    <property type="entry name" value="tim"/>
    <property type="match status" value="1"/>
</dbReference>
<evidence type="ECO:0000256" key="7">
    <source>
        <dbReference type="ARBA" id="ARBA00023235"/>
    </source>
</evidence>
<dbReference type="FunFam" id="3.20.20.70:FF:000016">
    <property type="entry name" value="Triosephosphate isomerase"/>
    <property type="match status" value="1"/>
</dbReference>
<dbReference type="UniPathway" id="UPA00138"/>
<sequence length="249" mass="26966">MRQKLVAGNWKMNPPRADARRLLQELREYLPASLSEHCLVLPPALYVPMASEVLAGSGIRWGAQNAWTADSGAFTGEHAAVMFRDFGCSHILVGHSERRRLFHESEKNVAEKFHHVKERGIIPVLCVGETLEERENGLAEHVVARQLESVAEYGSESFSGCVVAYEPVWAIGTGKTASPAEAQTAHAFIRRVVESCNARDAAALTILYGGSVTANNAAALFSMPDVDGGLVGGASLDVHQFVEIVKCIN</sequence>
<dbReference type="GO" id="GO:0019563">
    <property type="term" value="P:glycerol catabolic process"/>
    <property type="evidence" value="ECO:0007669"/>
    <property type="project" value="TreeGrafter"/>
</dbReference>
<comment type="subunit">
    <text evidence="8 9">Homodimer.</text>
</comment>
<feature type="binding site" evidence="8">
    <location>
        <position position="172"/>
    </location>
    <ligand>
        <name>substrate</name>
    </ligand>
</feature>
<dbReference type="HAMAP" id="MF_00147_B">
    <property type="entry name" value="TIM_B"/>
    <property type="match status" value="1"/>
</dbReference>
<dbReference type="GO" id="GO:0005829">
    <property type="term" value="C:cytosol"/>
    <property type="evidence" value="ECO:0007669"/>
    <property type="project" value="TreeGrafter"/>
</dbReference>
<reference evidence="10 11" key="1">
    <citation type="submission" date="2015-11" db="EMBL/GenBank/DDBJ databases">
        <title>Genomic analysis of 38 Legionella species identifies large and diverse effector repertoires.</title>
        <authorList>
            <person name="Burstein D."/>
            <person name="Amaro F."/>
            <person name="Zusman T."/>
            <person name="Lifshitz Z."/>
            <person name="Cohen O."/>
            <person name="Gilbert J.A."/>
            <person name="Pupko T."/>
            <person name="Shuman H.A."/>
            <person name="Segal G."/>
        </authorList>
    </citation>
    <scope>NUCLEOTIDE SEQUENCE [LARGE SCALE GENOMIC DNA]</scope>
    <source>
        <strain evidence="10 11">ATCC 49504</strain>
    </source>
</reference>
<name>A0A0W0U7V9_9GAMM</name>
<evidence type="ECO:0000256" key="1">
    <source>
        <dbReference type="ARBA" id="ARBA00004680"/>
    </source>
</evidence>
<feature type="binding site" evidence="8">
    <location>
        <position position="211"/>
    </location>
    <ligand>
        <name>substrate</name>
    </ligand>
</feature>
<dbReference type="STRING" id="45065.Lgee_0341"/>
<evidence type="ECO:0000256" key="4">
    <source>
        <dbReference type="ARBA" id="ARBA00022432"/>
    </source>
</evidence>
<evidence type="ECO:0000313" key="10">
    <source>
        <dbReference type="EMBL" id="KTD04098.1"/>
    </source>
</evidence>
<evidence type="ECO:0000256" key="9">
    <source>
        <dbReference type="RuleBase" id="RU363013"/>
    </source>
</evidence>
<keyword evidence="4 8" id="KW-0312">Gluconeogenesis</keyword>
<keyword evidence="5 8" id="KW-0963">Cytoplasm</keyword>
<evidence type="ECO:0000256" key="2">
    <source>
        <dbReference type="ARBA" id="ARBA00004939"/>
    </source>
</evidence>
<dbReference type="InterPro" id="IPR020861">
    <property type="entry name" value="Triosephosphate_isomerase_AS"/>
</dbReference>
<dbReference type="RefSeq" id="WP_028385966.1">
    <property type="nucleotide sequence ID" value="NZ_CAAAHN010000010.1"/>
</dbReference>
<feature type="active site" description="Electrophile" evidence="8">
    <location>
        <position position="95"/>
    </location>
</feature>
<dbReference type="PROSITE" id="PS00171">
    <property type="entry name" value="TIM_1"/>
    <property type="match status" value="1"/>
</dbReference>